<name>A0A545SPN7_9GAMM</name>
<dbReference type="RefSeq" id="WP_142930007.1">
    <property type="nucleotide sequence ID" value="NZ_ML660114.1"/>
</dbReference>
<proteinExistence type="predicted"/>
<evidence type="ECO:0000256" key="1">
    <source>
        <dbReference type="ARBA" id="ARBA00023122"/>
    </source>
</evidence>
<evidence type="ECO:0000313" key="4">
    <source>
        <dbReference type="EMBL" id="TQV66945.1"/>
    </source>
</evidence>
<keyword evidence="1 2" id="KW-0129">CBS domain</keyword>
<dbReference type="EMBL" id="VHSG01000038">
    <property type="protein sequence ID" value="TQV66945.1"/>
    <property type="molecule type" value="Genomic_DNA"/>
</dbReference>
<feature type="domain" description="CBS" evidence="3">
    <location>
        <begin position="15"/>
        <end position="71"/>
    </location>
</feature>
<dbReference type="PANTHER" id="PTHR43080:SF2">
    <property type="entry name" value="CBS DOMAIN-CONTAINING PROTEIN"/>
    <property type="match status" value="1"/>
</dbReference>
<reference evidence="4 5" key="1">
    <citation type="submission" date="2019-06" db="EMBL/GenBank/DDBJ databases">
        <title>Whole genome sequence for Cellvibrionaceae sp. R142.</title>
        <authorList>
            <person name="Wang G."/>
        </authorList>
    </citation>
    <scope>NUCLEOTIDE SEQUENCE [LARGE SCALE GENOMIC DNA]</scope>
    <source>
        <strain evidence="4 5">R142</strain>
    </source>
</reference>
<dbReference type="SMART" id="SM00116">
    <property type="entry name" value="CBS"/>
    <property type="match status" value="2"/>
</dbReference>
<dbReference type="OrthoDB" id="9794094at2"/>
<dbReference type="InterPro" id="IPR000644">
    <property type="entry name" value="CBS_dom"/>
</dbReference>
<gene>
    <name evidence="4" type="ORF">FKG94_26705</name>
</gene>
<comment type="caution">
    <text evidence="4">The sequence shown here is derived from an EMBL/GenBank/DDBJ whole genome shotgun (WGS) entry which is preliminary data.</text>
</comment>
<evidence type="ECO:0000256" key="2">
    <source>
        <dbReference type="PROSITE-ProRule" id="PRU00703"/>
    </source>
</evidence>
<evidence type="ECO:0000259" key="3">
    <source>
        <dbReference type="PROSITE" id="PS51371"/>
    </source>
</evidence>
<keyword evidence="5" id="KW-1185">Reference proteome</keyword>
<sequence length="146" mass="15940">MEGIEVQQLRLRDVMSASLVYVDMRATVTEAEKLMAAHNVHHLPVMDNGILESIISKRDIRHAIYPDTLSLEAADGGDKEDLLVSDICPIQAFVADVDDPLAKVIDIMVSRRIAAVIVLAEGELSGIFTEADGCRVLARVMQSLAQ</sequence>
<dbReference type="SUPFAM" id="SSF54631">
    <property type="entry name" value="CBS-domain pair"/>
    <property type="match status" value="1"/>
</dbReference>
<protein>
    <submittedName>
        <fullName evidence="4">CBS domain-containing protein</fullName>
    </submittedName>
</protein>
<dbReference type="Proteomes" id="UP000319732">
    <property type="component" value="Unassembled WGS sequence"/>
</dbReference>
<dbReference type="Gene3D" id="3.10.580.10">
    <property type="entry name" value="CBS-domain"/>
    <property type="match status" value="1"/>
</dbReference>
<accession>A0A545SPN7</accession>
<dbReference type="PANTHER" id="PTHR43080">
    <property type="entry name" value="CBS DOMAIN-CONTAINING PROTEIN CBSX3, MITOCHONDRIAL"/>
    <property type="match status" value="1"/>
</dbReference>
<organism evidence="4 5">
    <name type="scientific">Exilibacterium tricleocarpae</name>
    <dbReference type="NCBI Taxonomy" id="2591008"/>
    <lineage>
        <taxon>Bacteria</taxon>
        <taxon>Pseudomonadati</taxon>
        <taxon>Pseudomonadota</taxon>
        <taxon>Gammaproteobacteria</taxon>
        <taxon>Cellvibrionales</taxon>
        <taxon>Cellvibrionaceae</taxon>
        <taxon>Exilibacterium</taxon>
    </lineage>
</organism>
<evidence type="ECO:0000313" key="5">
    <source>
        <dbReference type="Proteomes" id="UP000319732"/>
    </source>
</evidence>
<dbReference type="InterPro" id="IPR051257">
    <property type="entry name" value="Diverse_CBS-Domain"/>
</dbReference>
<dbReference type="Pfam" id="PF00571">
    <property type="entry name" value="CBS"/>
    <property type="match status" value="2"/>
</dbReference>
<dbReference type="AlphaFoldDB" id="A0A545SPN7"/>
<dbReference type="InterPro" id="IPR046342">
    <property type="entry name" value="CBS_dom_sf"/>
</dbReference>
<dbReference type="PROSITE" id="PS51371">
    <property type="entry name" value="CBS"/>
    <property type="match status" value="1"/>
</dbReference>